<keyword evidence="9 10" id="KW-0539">Nucleus</keyword>
<dbReference type="AlphaFoldDB" id="A0A5N4ATN6"/>
<keyword evidence="2 10" id="KW-0479">Metal-binding</keyword>
<evidence type="ECO:0000256" key="5">
    <source>
        <dbReference type="ARBA" id="ARBA00023015"/>
    </source>
</evidence>
<keyword evidence="8 10" id="KW-0675">Receptor</keyword>
<keyword evidence="5 10" id="KW-0805">Transcription regulation</keyword>
<organism evidence="14 15">
    <name type="scientific">Photinus pyralis</name>
    <name type="common">Common eastern firefly</name>
    <name type="synonym">Lampyris pyralis</name>
    <dbReference type="NCBI Taxonomy" id="7054"/>
    <lineage>
        <taxon>Eukaryota</taxon>
        <taxon>Metazoa</taxon>
        <taxon>Ecdysozoa</taxon>
        <taxon>Arthropoda</taxon>
        <taxon>Hexapoda</taxon>
        <taxon>Insecta</taxon>
        <taxon>Pterygota</taxon>
        <taxon>Neoptera</taxon>
        <taxon>Endopterygota</taxon>
        <taxon>Coleoptera</taxon>
        <taxon>Polyphaga</taxon>
        <taxon>Elateriformia</taxon>
        <taxon>Elateroidea</taxon>
        <taxon>Lampyridae</taxon>
        <taxon>Lampyrinae</taxon>
        <taxon>Photinus</taxon>
    </lineage>
</organism>
<dbReference type="PROSITE" id="PS51030">
    <property type="entry name" value="NUCLEAR_REC_DBD_2"/>
    <property type="match status" value="1"/>
</dbReference>
<evidence type="ECO:0000256" key="6">
    <source>
        <dbReference type="ARBA" id="ARBA00023125"/>
    </source>
</evidence>
<proteinExistence type="inferred from homology"/>
<keyword evidence="3 10" id="KW-0863">Zinc-finger</keyword>
<dbReference type="FunFam" id="3.30.50.10:FF:000019">
    <property type="entry name" value="Nuclear receptor subfamily 2 group E member"/>
    <property type="match status" value="1"/>
</dbReference>
<dbReference type="GO" id="GO:0032502">
    <property type="term" value="P:developmental process"/>
    <property type="evidence" value="ECO:0007669"/>
    <property type="project" value="UniProtKB-ARBA"/>
</dbReference>
<keyword evidence="15" id="KW-1185">Reference proteome</keyword>
<gene>
    <name evidence="14" type="ORF">PPYR_06415</name>
</gene>
<evidence type="ECO:0000256" key="8">
    <source>
        <dbReference type="ARBA" id="ARBA00023170"/>
    </source>
</evidence>
<dbReference type="Pfam" id="PF00105">
    <property type="entry name" value="zf-C4"/>
    <property type="match status" value="1"/>
</dbReference>
<evidence type="ECO:0000256" key="3">
    <source>
        <dbReference type="ARBA" id="ARBA00022771"/>
    </source>
</evidence>
<dbReference type="PRINTS" id="PR00047">
    <property type="entry name" value="STROIDFINGER"/>
</dbReference>
<dbReference type="InterPro" id="IPR050274">
    <property type="entry name" value="Nuclear_hormone_rcpt_NR2"/>
</dbReference>
<dbReference type="Gene3D" id="3.30.50.10">
    <property type="entry name" value="Erythroid Transcription Factor GATA-1, subunit A"/>
    <property type="match status" value="1"/>
</dbReference>
<evidence type="ECO:0008006" key="16">
    <source>
        <dbReference type="Google" id="ProtNLM"/>
    </source>
</evidence>
<feature type="domain" description="Nuclear receptor" evidence="12">
    <location>
        <begin position="25"/>
        <end position="102"/>
    </location>
</feature>
<dbReference type="FunCoup" id="A0A5N4ATN6">
    <property type="interactions" value="64"/>
</dbReference>
<dbReference type="PANTHER" id="PTHR24083">
    <property type="entry name" value="NUCLEAR HORMONE RECEPTOR"/>
    <property type="match status" value="1"/>
</dbReference>
<dbReference type="Proteomes" id="UP000327044">
    <property type="component" value="Unassembled WGS sequence"/>
</dbReference>
<keyword evidence="4 10" id="KW-0862">Zinc</keyword>
<evidence type="ECO:0000256" key="4">
    <source>
        <dbReference type="ARBA" id="ARBA00022833"/>
    </source>
</evidence>
<dbReference type="PROSITE" id="PS51843">
    <property type="entry name" value="NR_LBD"/>
    <property type="match status" value="1"/>
</dbReference>
<dbReference type="CDD" id="cd07163">
    <property type="entry name" value="NR_DBD_TLX"/>
    <property type="match status" value="1"/>
</dbReference>
<evidence type="ECO:0000313" key="15">
    <source>
        <dbReference type="Proteomes" id="UP000327044"/>
    </source>
</evidence>
<dbReference type="SUPFAM" id="SSF57716">
    <property type="entry name" value="Glucocorticoid receptor-like (DNA-binding domain)"/>
    <property type="match status" value="1"/>
</dbReference>
<dbReference type="EMBL" id="VVIM01000004">
    <property type="protein sequence ID" value="KAB0800676.1"/>
    <property type="molecule type" value="Genomic_DNA"/>
</dbReference>
<comment type="subcellular location">
    <subcellularLocation>
        <location evidence="1 10">Nucleus</location>
    </subcellularLocation>
</comment>
<dbReference type="InterPro" id="IPR013088">
    <property type="entry name" value="Znf_NHR/GATA"/>
</dbReference>
<reference evidence="14 15" key="1">
    <citation type="journal article" date="2018" name="Elife">
        <title>Firefly genomes illuminate parallel origins of bioluminescence in beetles.</title>
        <authorList>
            <person name="Fallon T.R."/>
            <person name="Lower S.E."/>
            <person name="Chang C.H."/>
            <person name="Bessho-Uehara M."/>
            <person name="Martin G.J."/>
            <person name="Bewick A.J."/>
            <person name="Behringer M."/>
            <person name="Debat H.J."/>
            <person name="Wong I."/>
            <person name="Day J.C."/>
            <person name="Suvorov A."/>
            <person name="Silva C.J."/>
            <person name="Stanger-Hall K.F."/>
            <person name="Hall D.W."/>
            <person name="Schmitz R.J."/>
            <person name="Nelson D.R."/>
            <person name="Lewis S.M."/>
            <person name="Shigenobu S."/>
            <person name="Bybee S.M."/>
            <person name="Larracuente A.M."/>
            <person name="Oba Y."/>
            <person name="Weng J.K."/>
        </authorList>
    </citation>
    <scope>NUCLEOTIDE SEQUENCE [LARGE SCALE GENOMIC DNA]</scope>
    <source>
        <strain evidence="14">1611_PpyrPB1</strain>
        <tissue evidence="14">Whole body</tissue>
    </source>
</reference>
<keyword evidence="7 10" id="KW-0804">Transcription</keyword>
<dbReference type="SMART" id="SM00399">
    <property type="entry name" value="ZnF_C4"/>
    <property type="match status" value="1"/>
</dbReference>
<dbReference type="GO" id="GO:0003700">
    <property type="term" value="F:DNA-binding transcription factor activity"/>
    <property type="evidence" value="ECO:0007669"/>
    <property type="project" value="InterPro"/>
</dbReference>
<feature type="region of interest" description="Disordered" evidence="11">
    <location>
        <begin position="99"/>
        <end position="118"/>
    </location>
</feature>
<evidence type="ECO:0000256" key="9">
    <source>
        <dbReference type="ARBA" id="ARBA00023242"/>
    </source>
</evidence>
<dbReference type="SMART" id="SM00430">
    <property type="entry name" value="HOLI"/>
    <property type="match status" value="1"/>
</dbReference>
<evidence type="ECO:0000256" key="11">
    <source>
        <dbReference type="SAM" id="MobiDB-lite"/>
    </source>
</evidence>
<feature type="compositionally biased region" description="Basic and acidic residues" evidence="11">
    <location>
        <begin position="99"/>
        <end position="109"/>
    </location>
</feature>
<keyword evidence="6 10" id="KW-0238">DNA-binding</keyword>
<dbReference type="InterPro" id="IPR035500">
    <property type="entry name" value="NHR-like_dom_sf"/>
</dbReference>
<dbReference type="Pfam" id="PF00104">
    <property type="entry name" value="Hormone_recep"/>
    <property type="match status" value="1"/>
</dbReference>
<evidence type="ECO:0000259" key="13">
    <source>
        <dbReference type="PROSITE" id="PS51843"/>
    </source>
</evidence>
<evidence type="ECO:0000259" key="12">
    <source>
        <dbReference type="PROSITE" id="PS51030"/>
    </source>
</evidence>
<protein>
    <recommendedName>
        <fullName evidence="16">Nuclear receptor subfamily 2 group E member 1</fullName>
    </recommendedName>
</protein>
<dbReference type="InterPro" id="IPR001723">
    <property type="entry name" value="Nuclear_hrmn_rcpt"/>
</dbReference>
<dbReference type="GO" id="GO:0043565">
    <property type="term" value="F:sequence-specific DNA binding"/>
    <property type="evidence" value="ECO:0007669"/>
    <property type="project" value="InterPro"/>
</dbReference>
<dbReference type="GO" id="GO:0000122">
    <property type="term" value="P:negative regulation of transcription by RNA polymerase II"/>
    <property type="evidence" value="ECO:0007669"/>
    <property type="project" value="UniProtKB-ARBA"/>
</dbReference>
<evidence type="ECO:0000256" key="2">
    <source>
        <dbReference type="ARBA" id="ARBA00022723"/>
    </source>
</evidence>
<dbReference type="InterPro" id="IPR001628">
    <property type="entry name" value="Znf_hrmn_rcpt"/>
</dbReference>
<dbReference type="GO" id="GO:0005634">
    <property type="term" value="C:nucleus"/>
    <property type="evidence" value="ECO:0007669"/>
    <property type="project" value="UniProtKB-SubCell"/>
</dbReference>
<comment type="caution">
    <text evidence="14">The sequence shown here is derived from an EMBL/GenBank/DDBJ whole genome shotgun (WGS) entry which is preliminary data.</text>
</comment>
<evidence type="ECO:0000313" key="14">
    <source>
        <dbReference type="EMBL" id="KAB0800676.1"/>
    </source>
</evidence>
<dbReference type="GO" id="GO:0008270">
    <property type="term" value="F:zinc ion binding"/>
    <property type="evidence" value="ECO:0007669"/>
    <property type="project" value="UniProtKB-KW"/>
</dbReference>
<dbReference type="SUPFAM" id="SSF48508">
    <property type="entry name" value="Nuclear receptor ligand-binding domain"/>
    <property type="match status" value="1"/>
</dbReference>
<sequence length="397" mass="44306">MISVVGTNISSALRVAPSTSSRILDIPCKVCGDNSSGKHYNIFACDGCAGFFKRSIRKNRQYVCKAKSSGTCVVDKTHRNQCRACRLLKCQEAGMNKDGKDAVQHERGPRNSTLRRQQQQMVQLLNETAPKLMNAPPNAAIDLVLPTSSAPPRFHPPLPLSPSGTFFNQPPIPIPRIPFGFHAPPPVVLTETLNPSHICEAAARLLFFNVTWAKTVSTFTSLTIEDQLLLLEESWRELFILGAAQYLPPLELGPLVHCSSLVKREPERLAALEKDVLDFQSVLTRIIQFRVDPYEFACLRAILLFKTTFDNMSPNSKLLKDAEKVVGVQENTQLMLNKYVLATYPSQPLRFGKLLLLLPVLQTVKSSTIEELFFKNTIGNIPIVNIICNMYRTTLND</sequence>
<evidence type="ECO:0000256" key="7">
    <source>
        <dbReference type="ARBA" id="ARBA00023163"/>
    </source>
</evidence>
<name>A0A5N4ATN6_PHOPY</name>
<comment type="similarity">
    <text evidence="10">Belongs to the nuclear hormone receptor family.</text>
</comment>
<evidence type="ECO:0000256" key="10">
    <source>
        <dbReference type="RuleBase" id="RU004334"/>
    </source>
</evidence>
<dbReference type="Gene3D" id="1.10.565.10">
    <property type="entry name" value="Retinoid X Receptor"/>
    <property type="match status" value="1"/>
</dbReference>
<evidence type="ECO:0000256" key="1">
    <source>
        <dbReference type="ARBA" id="ARBA00004123"/>
    </source>
</evidence>
<dbReference type="PROSITE" id="PS00031">
    <property type="entry name" value="NUCLEAR_REC_DBD_1"/>
    <property type="match status" value="1"/>
</dbReference>
<dbReference type="InParanoid" id="A0A5N4ATN6"/>
<feature type="domain" description="NR LBD" evidence="13">
    <location>
        <begin position="139"/>
        <end position="394"/>
    </location>
</feature>
<dbReference type="PRINTS" id="PR00398">
    <property type="entry name" value="STRDHORMONER"/>
</dbReference>
<accession>A0A5N4ATN6</accession>
<dbReference type="InterPro" id="IPR000536">
    <property type="entry name" value="Nucl_hrmn_rcpt_lig-bd"/>
</dbReference>